<proteinExistence type="predicted"/>
<dbReference type="AlphaFoldDB" id="A0A835YCN7"/>
<reference evidence="2" key="1">
    <citation type="journal article" date="2020" name="bioRxiv">
        <title>Comparative genomics of Chlamydomonas.</title>
        <authorList>
            <person name="Craig R.J."/>
            <person name="Hasan A.R."/>
            <person name="Ness R.W."/>
            <person name="Keightley P.D."/>
        </authorList>
    </citation>
    <scope>NUCLEOTIDE SEQUENCE</scope>
    <source>
        <strain evidence="2">CCAP 11/70</strain>
    </source>
</reference>
<protein>
    <submittedName>
        <fullName evidence="2">Uncharacterized protein</fullName>
    </submittedName>
</protein>
<keyword evidence="3" id="KW-1185">Reference proteome</keyword>
<gene>
    <name evidence="2" type="ORF">HYH03_003026</name>
</gene>
<evidence type="ECO:0000313" key="3">
    <source>
        <dbReference type="Proteomes" id="UP000612055"/>
    </source>
</evidence>
<comment type="caution">
    <text evidence="2">The sequence shown here is derived from an EMBL/GenBank/DDBJ whole genome shotgun (WGS) entry which is preliminary data.</text>
</comment>
<dbReference type="EMBL" id="JAEHOE010000008">
    <property type="protein sequence ID" value="KAG2498833.1"/>
    <property type="molecule type" value="Genomic_DNA"/>
</dbReference>
<organism evidence="2 3">
    <name type="scientific">Edaphochlamys debaryana</name>
    <dbReference type="NCBI Taxonomy" id="47281"/>
    <lineage>
        <taxon>Eukaryota</taxon>
        <taxon>Viridiplantae</taxon>
        <taxon>Chlorophyta</taxon>
        <taxon>core chlorophytes</taxon>
        <taxon>Chlorophyceae</taxon>
        <taxon>CS clade</taxon>
        <taxon>Chlamydomonadales</taxon>
        <taxon>Chlamydomonadales incertae sedis</taxon>
        <taxon>Edaphochlamys</taxon>
    </lineage>
</organism>
<dbReference type="OrthoDB" id="552972at2759"/>
<name>A0A835YCN7_9CHLO</name>
<sequence length="288" mass="29691">MMLRPSSVAAYGLPGAFPDYGASSLTAAACPAALLPPTAASPRANMTTWAMGWAGVGGCDAASGPGSRWWCEVSTGAKINLLAARAWRRGGMDGVQAALEALRAAHCGGDKILRRRREAERAATASQLMVIGGLDPNPEELRKAAREALLQDPAMAAPADWLATALAGMAGAADQGAAVVPWAVHGDWALRFPWERPPSQPRRDGVTPVPEGTSPDVPAGPVDIPLTPETTSAASWVRGLETFTNAGLAFALVMGSAGLLRQYKSPADVVDWLAGLATSGAGSRGRCS</sequence>
<dbReference type="Proteomes" id="UP000612055">
    <property type="component" value="Unassembled WGS sequence"/>
</dbReference>
<feature type="region of interest" description="Disordered" evidence="1">
    <location>
        <begin position="195"/>
        <end position="225"/>
    </location>
</feature>
<accession>A0A835YCN7</accession>
<evidence type="ECO:0000313" key="2">
    <source>
        <dbReference type="EMBL" id="KAG2498833.1"/>
    </source>
</evidence>
<evidence type="ECO:0000256" key="1">
    <source>
        <dbReference type="SAM" id="MobiDB-lite"/>
    </source>
</evidence>
<dbReference type="PROSITE" id="PS51257">
    <property type="entry name" value="PROKAR_LIPOPROTEIN"/>
    <property type="match status" value="1"/>
</dbReference>